<reference evidence="2" key="2">
    <citation type="journal article" date="2023" name="Nat. Commun.">
        <title>Cultivation of marine bacteria of the SAR202 clade.</title>
        <authorList>
            <person name="Lim Y."/>
            <person name="Seo J.H."/>
            <person name="Giovannoni S.J."/>
            <person name="Kang I."/>
            <person name="Cho J.C."/>
        </authorList>
    </citation>
    <scope>NUCLEOTIDE SEQUENCE</scope>
    <source>
        <strain evidence="2">JH1073</strain>
    </source>
</reference>
<organism evidence="2 3">
    <name type="scientific">Candidatus Lucifugimonas marina</name>
    <dbReference type="NCBI Taxonomy" id="3038979"/>
    <lineage>
        <taxon>Bacteria</taxon>
        <taxon>Bacillati</taxon>
        <taxon>Chloroflexota</taxon>
        <taxon>Dehalococcoidia</taxon>
        <taxon>SAR202 cluster</taxon>
        <taxon>Candidatus Lucifugimonadales</taxon>
        <taxon>Candidatus Lucifugimonadaceae</taxon>
        <taxon>Candidatus Lucifugimonas</taxon>
    </lineage>
</organism>
<proteinExistence type="predicted"/>
<reference evidence="3 4" key="1">
    <citation type="submission" date="2019-11" db="EMBL/GenBank/DDBJ databases">
        <authorList>
            <person name="Cho J.-C."/>
        </authorList>
    </citation>
    <scope>NUCLEOTIDE SEQUENCE [LARGE SCALE GENOMIC DNA]</scope>
    <source>
        <strain evidence="2 3">JH1073</strain>
        <strain evidence="1 4">JH702</strain>
    </source>
</reference>
<dbReference type="EMBL" id="WMBE01000002">
    <property type="protein sequence ID" value="MDG0866765.1"/>
    <property type="molecule type" value="Genomic_DNA"/>
</dbReference>
<dbReference type="EMBL" id="CP046147">
    <property type="protein sequence ID" value="WFG38189.1"/>
    <property type="molecule type" value="Genomic_DNA"/>
</dbReference>
<dbReference type="RefSeq" id="WP_342824475.1">
    <property type="nucleotide sequence ID" value="NZ_CP046146.1"/>
</dbReference>
<dbReference type="Proteomes" id="UP001219901">
    <property type="component" value="Chromosome"/>
</dbReference>
<evidence type="ECO:0000313" key="4">
    <source>
        <dbReference type="Proteomes" id="UP001321249"/>
    </source>
</evidence>
<name>A0AAJ5ZDJ6_9CHLR</name>
<evidence type="ECO:0000313" key="3">
    <source>
        <dbReference type="Proteomes" id="UP001219901"/>
    </source>
</evidence>
<dbReference type="Proteomes" id="UP001321249">
    <property type="component" value="Unassembled WGS sequence"/>
</dbReference>
<gene>
    <name evidence="1" type="ORF">GKO46_06715</name>
    <name evidence="2" type="ORF">GKO48_00720</name>
</gene>
<reference evidence="3" key="3">
    <citation type="submission" date="2023-06" db="EMBL/GenBank/DDBJ databases">
        <title>Pangenomics reveal diversification of enzyme families and niche specialization in globally abundant SAR202 bacteria.</title>
        <authorList>
            <person name="Saw J.H.W."/>
        </authorList>
    </citation>
    <scope>NUCLEOTIDE SEQUENCE [LARGE SCALE GENOMIC DNA]</scope>
    <source>
        <strain evidence="3">JH1073</strain>
    </source>
</reference>
<keyword evidence="3" id="KW-1185">Reference proteome</keyword>
<sequence>MFKSTQGLAGHLRFRHGNAEWSDAVDRAKAQRIDTLTSFASMQELPQPTQLLIAKLHRKYTAGNKSNPPTDCVLCGAITKTPQGLSGHMRYRHGFGAQKVDPRATTKLVRYVQSNEMPELAKEAIWEKILRIEGFRW</sequence>
<protein>
    <submittedName>
        <fullName evidence="2">Uncharacterized protein</fullName>
    </submittedName>
</protein>
<accession>A0AAJ5ZDJ6</accession>
<dbReference type="AlphaFoldDB" id="A0AAJ5ZDJ6"/>
<evidence type="ECO:0000313" key="1">
    <source>
        <dbReference type="EMBL" id="MDG0866765.1"/>
    </source>
</evidence>
<evidence type="ECO:0000313" key="2">
    <source>
        <dbReference type="EMBL" id="WFG38189.1"/>
    </source>
</evidence>